<accession>A0ABS3FQ81</accession>
<feature type="non-terminal residue" evidence="2">
    <location>
        <position position="1"/>
    </location>
</feature>
<evidence type="ECO:0008006" key="4">
    <source>
        <dbReference type="Google" id="ProtNLM"/>
    </source>
</evidence>
<protein>
    <recommendedName>
        <fullName evidence="4">Chromosome segregation protein SMC</fullName>
    </recommendedName>
</protein>
<proteinExistence type="predicted"/>
<dbReference type="Proteomes" id="UP000664844">
    <property type="component" value="Unassembled WGS sequence"/>
</dbReference>
<comment type="caution">
    <text evidence="2">The sequence shown here is derived from an EMBL/GenBank/DDBJ whole genome shotgun (WGS) entry which is preliminary data.</text>
</comment>
<dbReference type="Gene3D" id="1.20.1480.30">
    <property type="entry name" value="Designed four-helix bundle protein"/>
    <property type="match status" value="1"/>
</dbReference>
<feature type="coiled-coil region" evidence="1">
    <location>
        <begin position="10"/>
        <end position="65"/>
    </location>
</feature>
<evidence type="ECO:0000313" key="2">
    <source>
        <dbReference type="EMBL" id="MBO0348776.1"/>
    </source>
</evidence>
<keyword evidence="3" id="KW-1185">Reference proteome</keyword>
<organism evidence="2 3">
    <name type="scientific">Phormidium pseudopriestleyi FRX01</name>
    <dbReference type="NCBI Taxonomy" id="1759528"/>
    <lineage>
        <taxon>Bacteria</taxon>
        <taxon>Bacillati</taxon>
        <taxon>Cyanobacteriota</taxon>
        <taxon>Cyanophyceae</taxon>
        <taxon>Oscillatoriophycideae</taxon>
        <taxon>Oscillatoriales</taxon>
        <taxon>Oscillatoriaceae</taxon>
        <taxon>Phormidium</taxon>
    </lineage>
</organism>
<name>A0ABS3FQ81_9CYAN</name>
<evidence type="ECO:0000313" key="3">
    <source>
        <dbReference type="Proteomes" id="UP000664844"/>
    </source>
</evidence>
<keyword evidence="1" id="KW-0175">Coiled coil</keyword>
<gene>
    <name evidence="2" type="ORF">J0895_06605</name>
</gene>
<sequence length="194" mass="22893">EELGQTQSQWHQTQDELEDTKTQLHQVREELGQTQSQLHQTQAVLEQLQTQLHETEAVLEKSVTQLSQRTEELGRSQSQLHQTQEELGRLHIQEAIARETEDPNQRQYKLLVWDAWNAYVNGDKRQMQKCLQESLKSTPFLKTETALNWLQNFVQFSANQDEKFDPSCLTNSAEWQHSVRWLQKPKIRVLNQIY</sequence>
<dbReference type="EMBL" id="JAFLQW010000184">
    <property type="protein sequence ID" value="MBO0348776.1"/>
    <property type="molecule type" value="Genomic_DNA"/>
</dbReference>
<reference evidence="2 3" key="1">
    <citation type="submission" date="2021-03" db="EMBL/GenBank/DDBJ databases">
        <title>Metabolic Capacity of the Antarctic Cyanobacterium Phormidium pseudopriestleyi that Sustains Oxygenic Photosynthesis in the Presence of Hydrogen Sulfide.</title>
        <authorList>
            <person name="Lumian J.E."/>
            <person name="Jungblut A.D."/>
            <person name="Dillon M.L."/>
            <person name="Hawes I."/>
            <person name="Doran P.T."/>
            <person name="Mackey T.J."/>
            <person name="Dick G.J."/>
            <person name="Grettenberger C.L."/>
            <person name="Sumner D.Y."/>
        </authorList>
    </citation>
    <scope>NUCLEOTIDE SEQUENCE [LARGE SCALE GENOMIC DNA]</scope>
    <source>
        <strain evidence="2 3">FRX01</strain>
    </source>
</reference>
<evidence type="ECO:0000256" key="1">
    <source>
        <dbReference type="SAM" id="Coils"/>
    </source>
</evidence>